<dbReference type="GO" id="GO:0016705">
    <property type="term" value="F:oxidoreductase activity, acting on paired donors, with incorporation or reduction of molecular oxygen"/>
    <property type="evidence" value="ECO:0007669"/>
    <property type="project" value="InterPro"/>
</dbReference>
<dbReference type="Pfam" id="PF00067">
    <property type="entry name" value="p450"/>
    <property type="match status" value="1"/>
</dbReference>
<protein>
    <recommendedName>
        <fullName evidence="4">Cytochrome P450</fullName>
    </recommendedName>
</protein>
<gene>
    <name evidence="2" type="ORF">TOA249_LOCUS15374</name>
</gene>
<dbReference type="InterPro" id="IPR001128">
    <property type="entry name" value="Cyt_P450"/>
</dbReference>
<sequence>MPNVWIMKQVGSVVRERLKSGKKQTDLLQLMLDVATNDEIKDNENDDLMLKHLDYSEILLNVFLFMIAGFDTTATG</sequence>
<dbReference type="AlphaFoldDB" id="A0A821GVF9"/>
<dbReference type="GO" id="GO:0005506">
    <property type="term" value="F:iron ion binding"/>
    <property type="evidence" value="ECO:0007669"/>
    <property type="project" value="InterPro"/>
</dbReference>
<evidence type="ECO:0008006" key="4">
    <source>
        <dbReference type="Google" id="ProtNLM"/>
    </source>
</evidence>
<organism evidence="2 3">
    <name type="scientific">Rotaria socialis</name>
    <dbReference type="NCBI Taxonomy" id="392032"/>
    <lineage>
        <taxon>Eukaryota</taxon>
        <taxon>Metazoa</taxon>
        <taxon>Spiralia</taxon>
        <taxon>Gnathifera</taxon>
        <taxon>Rotifera</taxon>
        <taxon>Eurotatoria</taxon>
        <taxon>Bdelloidea</taxon>
        <taxon>Philodinida</taxon>
        <taxon>Philodinidae</taxon>
        <taxon>Rotaria</taxon>
    </lineage>
</organism>
<dbReference type="Gene3D" id="1.10.630.10">
    <property type="entry name" value="Cytochrome P450"/>
    <property type="match status" value="1"/>
</dbReference>
<dbReference type="GO" id="GO:0004497">
    <property type="term" value="F:monooxygenase activity"/>
    <property type="evidence" value="ECO:0007669"/>
    <property type="project" value="InterPro"/>
</dbReference>
<reference evidence="2" key="1">
    <citation type="submission" date="2021-02" db="EMBL/GenBank/DDBJ databases">
        <authorList>
            <person name="Nowell W R."/>
        </authorList>
    </citation>
    <scope>NUCLEOTIDE SEQUENCE</scope>
</reference>
<comment type="caution">
    <text evidence="2">The sequence shown here is derived from an EMBL/GenBank/DDBJ whole genome shotgun (WGS) entry which is preliminary data.</text>
</comment>
<dbReference type="Proteomes" id="UP000663838">
    <property type="component" value="Unassembled WGS sequence"/>
</dbReference>
<comment type="similarity">
    <text evidence="1">Belongs to the cytochrome P450 family.</text>
</comment>
<dbReference type="GO" id="GO:0020037">
    <property type="term" value="F:heme binding"/>
    <property type="evidence" value="ECO:0007669"/>
    <property type="project" value="InterPro"/>
</dbReference>
<proteinExistence type="inferred from homology"/>
<dbReference type="EMBL" id="CAJOBS010000998">
    <property type="protein sequence ID" value="CAF4672829.1"/>
    <property type="molecule type" value="Genomic_DNA"/>
</dbReference>
<evidence type="ECO:0000313" key="2">
    <source>
        <dbReference type="EMBL" id="CAF4672829.1"/>
    </source>
</evidence>
<evidence type="ECO:0000313" key="3">
    <source>
        <dbReference type="Proteomes" id="UP000663838"/>
    </source>
</evidence>
<evidence type="ECO:0000256" key="1">
    <source>
        <dbReference type="ARBA" id="ARBA00010617"/>
    </source>
</evidence>
<accession>A0A821GVF9</accession>
<name>A0A821GVF9_9BILA</name>
<dbReference type="InterPro" id="IPR036396">
    <property type="entry name" value="Cyt_P450_sf"/>
</dbReference>
<dbReference type="SUPFAM" id="SSF48264">
    <property type="entry name" value="Cytochrome P450"/>
    <property type="match status" value="1"/>
</dbReference>